<dbReference type="GO" id="GO:0006506">
    <property type="term" value="P:GPI anchor biosynthetic process"/>
    <property type="evidence" value="ECO:0007669"/>
    <property type="project" value="TreeGrafter"/>
</dbReference>
<feature type="chain" id="PRO_5035475603" evidence="2">
    <location>
        <begin position="31"/>
        <end position="247"/>
    </location>
</feature>
<protein>
    <submittedName>
        <fullName evidence="3">Uncharacterized protein</fullName>
    </submittedName>
</protein>
<proteinExistence type="predicted"/>
<dbReference type="OrthoDB" id="3360032at2759"/>
<keyword evidence="4" id="KW-1185">Reference proteome</keyword>
<dbReference type="Pfam" id="PF10333">
    <property type="entry name" value="Pga1"/>
    <property type="match status" value="1"/>
</dbReference>
<accession>A0A8K0WSN5</accession>
<dbReference type="PANTHER" id="PTHR28022:SF1">
    <property type="entry name" value="GPI MANNOSYLTRANSFERASE 2 SUBUNIT PGA1"/>
    <property type="match status" value="1"/>
</dbReference>
<keyword evidence="1" id="KW-1133">Transmembrane helix</keyword>
<evidence type="ECO:0000313" key="4">
    <source>
        <dbReference type="Proteomes" id="UP000813444"/>
    </source>
</evidence>
<dbReference type="GO" id="GO:0031501">
    <property type="term" value="C:mannosyltransferase complex"/>
    <property type="evidence" value="ECO:0007669"/>
    <property type="project" value="TreeGrafter"/>
</dbReference>
<feature type="transmembrane region" description="Helical" evidence="1">
    <location>
        <begin position="207"/>
        <end position="225"/>
    </location>
</feature>
<reference evidence="3" key="1">
    <citation type="journal article" date="2021" name="Nat. Commun.">
        <title>Genetic determinants of endophytism in the Arabidopsis root mycobiome.</title>
        <authorList>
            <person name="Mesny F."/>
            <person name="Miyauchi S."/>
            <person name="Thiergart T."/>
            <person name="Pickel B."/>
            <person name="Atanasova L."/>
            <person name="Karlsson M."/>
            <person name="Huettel B."/>
            <person name="Barry K.W."/>
            <person name="Haridas S."/>
            <person name="Chen C."/>
            <person name="Bauer D."/>
            <person name="Andreopoulos W."/>
            <person name="Pangilinan J."/>
            <person name="LaButti K."/>
            <person name="Riley R."/>
            <person name="Lipzen A."/>
            <person name="Clum A."/>
            <person name="Drula E."/>
            <person name="Henrissat B."/>
            <person name="Kohler A."/>
            <person name="Grigoriev I.V."/>
            <person name="Martin F.M."/>
            <person name="Hacquard S."/>
        </authorList>
    </citation>
    <scope>NUCLEOTIDE SEQUENCE</scope>
    <source>
        <strain evidence="3">MPI-CAGE-CH-0235</strain>
    </source>
</reference>
<evidence type="ECO:0000313" key="3">
    <source>
        <dbReference type="EMBL" id="KAH7321022.1"/>
    </source>
</evidence>
<feature type="signal peptide" evidence="2">
    <location>
        <begin position="1"/>
        <end position="30"/>
    </location>
</feature>
<dbReference type="InterPro" id="IPR019433">
    <property type="entry name" value="GPI_ManTrfase_II_coact_Pga1"/>
</dbReference>
<evidence type="ECO:0000256" key="2">
    <source>
        <dbReference type="SAM" id="SignalP"/>
    </source>
</evidence>
<keyword evidence="1" id="KW-0472">Membrane</keyword>
<sequence>MVAPSMRMTSATPIIALPLLLLLHSSFVLANTEKVIFLGPEPVTIPGASPTLAELRLDVLTPEKPAIRTNLGRVFPTEVDDNALGQSTWLLLDNLTEAQRYELRVCWAAIEPTSFTLDVYDLNTVWETPELVQSLHRFSVSRQPDSSLVSESSGSHEAERSSSVQLLRVRAAADYFTDSLELMQNPPPVLVDLILDPYLLNVVPQSLLPTIGCVLVVATVSWLLAKHLATWLQTIAQSPAVHDKKQL</sequence>
<dbReference type="PANTHER" id="PTHR28022">
    <property type="entry name" value="GPI MANNOSYLTRANSFERASE 2 SUBUNIT PGA1"/>
    <property type="match status" value="1"/>
</dbReference>
<dbReference type="EMBL" id="JAGPNK010000005">
    <property type="protein sequence ID" value="KAH7321022.1"/>
    <property type="molecule type" value="Genomic_DNA"/>
</dbReference>
<comment type="caution">
    <text evidence="3">The sequence shown here is derived from an EMBL/GenBank/DDBJ whole genome shotgun (WGS) entry which is preliminary data.</text>
</comment>
<organism evidence="3 4">
    <name type="scientific">Stachybotrys elegans</name>
    <dbReference type="NCBI Taxonomy" id="80388"/>
    <lineage>
        <taxon>Eukaryota</taxon>
        <taxon>Fungi</taxon>
        <taxon>Dikarya</taxon>
        <taxon>Ascomycota</taxon>
        <taxon>Pezizomycotina</taxon>
        <taxon>Sordariomycetes</taxon>
        <taxon>Hypocreomycetidae</taxon>
        <taxon>Hypocreales</taxon>
        <taxon>Stachybotryaceae</taxon>
        <taxon>Stachybotrys</taxon>
    </lineage>
</organism>
<evidence type="ECO:0000256" key="1">
    <source>
        <dbReference type="SAM" id="Phobius"/>
    </source>
</evidence>
<dbReference type="GO" id="GO:0000030">
    <property type="term" value="F:mannosyltransferase activity"/>
    <property type="evidence" value="ECO:0007669"/>
    <property type="project" value="TreeGrafter"/>
</dbReference>
<dbReference type="AlphaFoldDB" id="A0A8K0WSN5"/>
<dbReference type="GO" id="GO:0005789">
    <property type="term" value="C:endoplasmic reticulum membrane"/>
    <property type="evidence" value="ECO:0007669"/>
    <property type="project" value="TreeGrafter"/>
</dbReference>
<keyword evidence="2" id="KW-0732">Signal</keyword>
<gene>
    <name evidence="3" type="ORF">B0I35DRAFT_477549</name>
</gene>
<name>A0A8K0WSN5_9HYPO</name>
<dbReference type="Proteomes" id="UP000813444">
    <property type="component" value="Unassembled WGS sequence"/>
</dbReference>
<keyword evidence="1" id="KW-0812">Transmembrane</keyword>